<dbReference type="SMART" id="SM00646">
    <property type="entry name" value="Ami_3"/>
    <property type="match status" value="1"/>
</dbReference>
<dbReference type="Gene3D" id="3.40.630.40">
    <property type="entry name" value="Zn-dependent exopeptidases"/>
    <property type="match status" value="1"/>
</dbReference>
<accession>A0ABX1GLX7</accession>
<proteinExistence type="predicted"/>
<evidence type="ECO:0000256" key="3">
    <source>
        <dbReference type="ARBA" id="ARBA00022801"/>
    </source>
</evidence>
<evidence type="ECO:0000313" key="6">
    <source>
        <dbReference type="Proteomes" id="UP000718451"/>
    </source>
</evidence>
<reference evidence="5 6" key="1">
    <citation type="submission" date="2020-04" db="EMBL/GenBank/DDBJ databases">
        <authorList>
            <person name="Yoon J."/>
        </authorList>
    </citation>
    <scope>NUCLEOTIDE SEQUENCE [LARGE SCALE GENOMIC DNA]</scope>
    <source>
        <strain evidence="5 6">DJ-13</strain>
    </source>
</reference>
<comment type="catalytic activity">
    <reaction evidence="1">
        <text>Hydrolyzes the link between N-acetylmuramoyl residues and L-amino acid residues in certain cell-wall glycopeptides.</text>
        <dbReference type="EC" id="3.5.1.28"/>
    </reaction>
</comment>
<feature type="domain" description="MurNAc-LAA" evidence="4">
    <location>
        <begin position="1"/>
        <end position="110"/>
    </location>
</feature>
<evidence type="ECO:0000256" key="1">
    <source>
        <dbReference type="ARBA" id="ARBA00001561"/>
    </source>
</evidence>
<dbReference type="Pfam" id="PF01520">
    <property type="entry name" value="Amidase_3"/>
    <property type="match status" value="1"/>
</dbReference>
<name>A0ABX1GLX7_9FLAO</name>
<dbReference type="EC" id="3.5.1.28" evidence="2"/>
<dbReference type="CDD" id="cd02696">
    <property type="entry name" value="MurNAc-LAA"/>
    <property type="match status" value="1"/>
</dbReference>
<keyword evidence="6" id="KW-1185">Reference proteome</keyword>
<gene>
    <name evidence="5" type="ORF">HCU67_03065</name>
</gene>
<dbReference type="InterPro" id="IPR050695">
    <property type="entry name" value="N-acetylmuramoyl_amidase_3"/>
</dbReference>
<organism evidence="5 6">
    <name type="scientific">Croceivirga thetidis</name>
    <dbReference type="NCBI Taxonomy" id="2721623"/>
    <lineage>
        <taxon>Bacteria</taxon>
        <taxon>Pseudomonadati</taxon>
        <taxon>Bacteroidota</taxon>
        <taxon>Flavobacteriia</taxon>
        <taxon>Flavobacteriales</taxon>
        <taxon>Flavobacteriaceae</taxon>
        <taxon>Croceivirga</taxon>
    </lineage>
</organism>
<dbReference type="EMBL" id="JAAWWL010000001">
    <property type="protein sequence ID" value="NKI30908.1"/>
    <property type="molecule type" value="Genomic_DNA"/>
</dbReference>
<comment type="caution">
    <text evidence="5">The sequence shown here is derived from an EMBL/GenBank/DDBJ whole genome shotgun (WGS) entry which is preliminary data.</text>
</comment>
<dbReference type="PANTHER" id="PTHR30404:SF0">
    <property type="entry name" value="N-ACETYLMURAMOYL-L-ALANINE AMIDASE AMIC"/>
    <property type="match status" value="1"/>
</dbReference>
<evidence type="ECO:0000256" key="2">
    <source>
        <dbReference type="ARBA" id="ARBA00011901"/>
    </source>
</evidence>
<dbReference type="SUPFAM" id="SSF53187">
    <property type="entry name" value="Zn-dependent exopeptidases"/>
    <property type="match status" value="1"/>
</dbReference>
<dbReference type="InterPro" id="IPR002508">
    <property type="entry name" value="MurNAc-LAA_cat"/>
</dbReference>
<dbReference type="PANTHER" id="PTHR30404">
    <property type="entry name" value="N-ACETYLMURAMOYL-L-ALANINE AMIDASE"/>
    <property type="match status" value="1"/>
</dbReference>
<evidence type="ECO:0000259" key="4">
    <source>
        <dbReference type="SMART" id="SM00646"/>
    </source>
</evidence>
<evidence type="ECO:0000313" key="5">
    <source>
        <dbReference type="EMBL" id="NKI30908.1"/>
    </source>
</evidence>
<dbReference type="Proteomes" id="UP000718451">
    <property type="component" value="Unassembled WGS sequence"/>
</dbReference>
<protein>
    <recommendedName>
        <fullName evidence="2">N-acetylmuramoyl-L-alanine amidase</fullName>
        <ecNumber evidence="2">3.5.1.28</ecNumber>
    </recommendedName>
</protein>
<sequence length="117" mass="13506">MSIHCNASPNHNASGFEIYTTTGVTKSDALATSIGNRITPFYTNLNLRLRYDFFSDGDLDKEIDFYVLRKTKCPAVLLECLFFDFYDDYKLLKDAAFQKELAWRIYEGVTDFLESET</sequence>
<keyword evidence="3" id="KW-0378">Hydrolase</keyword>